<proteinExistence type="predicted"/>
<accession>A0A934RRJ3</accession>
<evidence type="ECO:0000313" key="3">
    <source>
        <dbReference type="EMBL" id="MBK1834326.1"/>
    </source>
</evidence>
<reference evidence="3" key="1">
    <citation type="submission" date="2021-01" db="EMBL/GenBank/DDBJ databases">
        <title>Modified the classification status of verrucomicrobia.</title>
        <authorList>
            <person name="Feng X."/>
        </authorList>
    </citation>
    <scope>NUCLEOTIDE SEQUENCE</scope>
    <source>
        <strain evidence="3">KCTC 12986</strain>
    </source>
</reference>
<evidence type="ECO:0000256" key="1">
    <source>
        <dbReference type="SAM" id="MobiDB-lite"/>
    </source>
</evidence>
<dbReference type="RefSeq" id="WP_200391761.1">
    <property type="nucleotide sequence ID" value="NZ_JAENIO010000021.1"/>
</dbReference>
<keyword evidence="2" id="KW-0732">Signal</keyword>
<feature type="signal peptide" evidence="2">
    <location>
        <begin position="1"/>
        <end position="20"/>
    </location>
</feature>
<evidence type="ECO:0000313" key="4">
    <source>
        <dbReference type="Proteomes" id="UP000604083"/>
    </source>
</evidence>
<feature type="compositionally biased region" description="Basic and acidic residues" evidence="1">
    <location>
        <begin position="47"/>
        <end position="62"/>
    </location>
</feature>
<feature type="chain" id="PRO_5038085872" evidence="2">
    <location>
        <begin position="21"/>
        <end position="131"/>
    </location>
</feature>
<feature type="compositionally biased region" description="Low complexity" evidence="1">
    <location>
        <begin position="121"/>
        <end position="131"/>
    </location>
</feature>
<evidence type="ECO:0000256" key="2">
    <source>
        <dbReference type="SAM" id="SignalP"/>
    </source>
</evidence>
<dbReference type="Proteomes" id="UP000604083">
    <property type="component" value="Unassembled WGS sequence"/>
</dbReference>
<name>A0A934RRJ3_9BACT</name>
<dbReference type="EMBL" id="JAENIO010000021">
    <property type="protein sequence ID" value="MBK1834326.1"/>
    <property type="molecule type" value="Genomic_DNA"/>
</dbReference>
<feature type="region of interest" description="Disordered" evidence="1">
    <location>
        <begin position="47"/>
        <end position="73"/>
    </location>
</feature>
<feature type="region of interest" description="Disordered" evidence="1">
    <location>
        <begin position="101"/>
        <end position="131"/>
    </location>
</feature>
<organism evidence="3 4">
    <name type="scientific">Roseibacillus ishigakijimensis</name>
    <dbReference type="NCBI Taxonomy" id="454146"/>
    <lineage>
        <taxon>Bacteria</taxon>
        <taxon>Pseudomonadati</taxon>
        <taxon>Verrucomicrobiota</taxon>
        <taxon>Verrucomicrobiia</taxon>
        <taxon>Verrucomicrobiales</taxon>
        <taxon>Verrucomicrobiaceae</taxon>
        <taxon>Roseibacillus</taxon>
    </lineage>
</organism>
<sequence>MKEIITSLLIMLGLMTSALGLDVNSCAESQCVLPFIKHLLCEDSDHHDHGNCDHDPHSHPAEEPGPGEEEPCPVGCDAGSSHCHALHFGLLALPPLDCPLSLPPLNGGPPHERALTPPESPLSSLEQPPRA</sequence>
<dbReference type="AlphaFoldDB" id="A0A934RRJ3"/>
<gene>
    <name evidence="3" type="ORF">JIN78_09670</name>
</gene>
<comment type="caution">
    <text evidence="3">The sequence shown here is derived from an EMBL/GenBank/DDBJ whole genome shotgun (WGS) entry which is preliminary data.</text>
</comment>
<protein>
    <submittedName>
        <fullName evidence="3">Uncharacterized protein</fullName>
    </submittedName>
</protein>
<keyword evidence="4" id="KW-1185">Reference proteome</keyword>